<name>A0A8H4KTN5_9HYPO</name>
<comment type="caution">
    <text evidence="1">The sequence shown here is derived from an EMBL/GenBank/DDBJ whole genome shotgun (WGS) entry which is preliminary data.</text>
</comment>
<dbReference type="EMBL" id="JAADJG010000106">
    <property type="protein sequence ID" value="KAF4455068.1"/>
    <property type="molecule type" value="Genomic_DNA"/>
</dbReference>
<keyword evidence="2" id="KW-1185">Reference proteome</keyword>
<proteinExistence type="predicted"/>
<gene>
    <name evidence="1" type="ORF">F53441_2507</name>
</gene>
<evidence type="ECO:0000313" key="2">
    <source>
        <dbReference type="Proteomes" id="UP000605986"/>
    </source>
</evidence>
<accession>A0A8H4KTN5</accession>
<organism evidence="1 2">
    <name type="scientific">Fusarium austroafricanum</name>
    <dbReference type="NCBI Taxonomy" id="2364996"/>
    <lineage>
        <taxon>Eukaryota</taxon>
        <taxon>Fungi</taxon>
        <taxon>Dikarya</taxon>
        <taxon>Ascomycota</taxon>
        <taxon>Pezizomycotina</taxon>
        <taxon>Sordariomycetes</taxon>
        <taxon>Hypocreomycetidae</taxon>
        <taxon>Hypocreales</taxon>
        <taxon>Nectriaceae</taxon>
        <taxon>Fusarium</taxon>
        <taxon>Fusarium concolor species complex</taxon>
    </lineage>
</organism>
<evidence type="ECO:0000313" key="1">
    <source>
        <dbReference type="EMBL" id="KAF4455068.1"/>
    </source>
</evidence>
<sequence>MARRSIIPHGASGMHPISSLPDGIWITNAMLARALERLQHVYPVPRRCLSTCPGPLESRRRLGKRHMTAAVPHFAASPFPWGIELSVNLGQWTWEAPIPPQDRHKKQVGLFERFLRGLEDLGNEDVEPVIVTQPQAVSGPEPEPLSPVGQARADLNNRLVSFFKVDDEEALMKACDPYLVKILRMVGRRSLSKDDFILALDPFDKSFRQRASDTVLDKVLARQLTYIIHAIHRSRTSQTEDIYGEHVWHQCFKTVLQMAPQTSTFDCLDELLRLLRQYKRIHLDPSDYIELMRSHILLEVSQGEQYPTRPVSNRLLRRSMYICRMVVARGPVKETLEHLAQSCLEITDDDMKRHTILFQLLLKLAAVPELSTSEFTALVSNTHNTEGWAESEVFQLMALRFMTQTKWKIKPQAMDKWIQQPCQLQSWAAMLEDACHFEMKKRRANLKALYRTSDTFGHLGTWMKSMRLLGNHNEILCEIMKGEEDPFLVLAIWEFYNEGWPNPDRMPWYLWARHAEKLLRDPRLPPDLIWKIAEFHPTRAKLWLPTPIRGNISNTMDFLAALAQTSLKNPGWTTRQRLRFIEQAINWGKVLGLPMAQSLIQILAETLLQDLEEGKMGRKSRLTYLVSKIKQFYGREQADKVAVSLDGWRWTNKHRSGEMMRMPVATQTTDHEPGELFDEPSGKTLKEPLKLPLKKCLVTPIKRAWEEPLQPIGLEYEIETEETQDGEEYLELTMKAQRRSM</sequence>
<dbReference type="AlphaFoldDB" id="A0A8H4KTN5"/>
<dbReference type="OrthoDB" id="5428038at2759"/>
<protein>
    <submittedName>
        <fullName evidence="1">Uncharacterized protein</fullName>
    </submittedName>
</protein>
<dbReference type="Proteomes" id="UP000605986">
    <property type="component" value="Unassembled WGS sequence"/>
</dbReference>
<reference evidence="1" key="1">
    <citation type="submission" date="2020-01" db="EMBL/GenBank/DDBJ databases">
        <title>Identification and distribution of gene clusters putatively required for synthesis of sphingolipid metabolism inhibitors in phylogenetically diverse species of the filamentous fungus Fusarium.</title>
        <authorList>
            <person name="Kim H.-S."/>
            <person name="Busman M."/>
            <person name="Brown D.W."/>
            <person name="Divon H."/>
            <person name="Uhlig S."/>
            <person name="Proctor R.H."/>
        </authorList>
    </citation>
    <scope>NUCLEOTIDE SEQUENCE</scope>
    <source>
        <strain evidence="1">NRRL 53441</strain>
    </source>
</reference>